<evidence type="ECO:0000259" key="17">
    <source>
        <dbReference type="PROSITE" id="PS50026"/>
    </source>
</evidence>
<dbReference type="GO" id="GO:0048513">
    <property type="term" value="P:animal organ development"/>
    <property type="evidence" value="ECO:0007669"/>
    <property type="project" value="TreeGrafter"/>
</dbReference>
<keyword evidence="8 16" id="KW-1133">Transmembrane helix</keyword>
<evidence type="ECO:0000256" key="10">
    <source>
        <dbReference type="ARBA" id="ARBA00023136"/>
    </source>
</evidence>
<evidence type="ECO:0000313" key="19">
    <source>
        <dbReference type="RefSeq" id="XP_030881098.1"/>
    </source>
</evidence>
<keyword evidence="13" id="KW-0393">Immunoglobulin domain</keyword>
<evidence type="ECO:0000256" key="12">
    <source>
        <dbReference type="ARBA" id="ARBA00023180"/>
    </source>
</evidence>
<evidence type="ECO:0000256" key="16">
    <source>
        <dbReference type="SAM" id="Phobius"/>
    </source>
</evidence>
<protein>
    <submittedName>
        <fullName evidence="19">Pro-neuregulin-2, membrane-bound isoform-like</fullName>
    </submittedName>
</protein>
<evidence type="ECO:0000256" key="9">
    <source>
        <dbReference type="ARBA" id="ARBA00023030"/>
    </source>
</evidence>
<dbReference type="GeneID" id="102732545"/>
<dbReference type="GO" id="GO:0005886">
    <property type="term" value="C:plasma membrane"/>
    <property type="evidence" value="ECO:0007669"/>
    <property type="project" value="UniProtKB-SubCell"/>
</dbReference>
<keyword evidence="10 16" id="KW-0472">Membrane</keyword>
<dbReference type="PROSITE" id="PS01186">
    <property type="entry name" value="EGF_2"/>
    <property type="match status" value="1"/>
</dbReference>
<evidence type="ECO:0000256" key="2">
    <source>
        <dbReference type="ARBA" id="ARBA00004613"/>
    </source>
</evidence>
<keyword evidence="6 14" id="KW-0245">EGF-like domain</keyword>
<dbReference type="OrthoDB" id="6127080at2759"/>
<dbReference type="GO" id="GO:0005615">
    <property type="term" value="C:extracellular space"/>
    <property type="evidence" value="ECO:0007669"/>
    <property type="project" value="TreeGrafter"/>
</dbReference>
<evidence type="ECO:0000256" key="1">
    <source>
        <dbReference type="ARBA" id="ARBA00004251"/>
    </source>
</evidence>
<feature type="disulfide bond" evidence="14">
    <location>
        <begin position="104"/>
        <end position="113"/>
    </location>
</feature>
<dbReference type="GO" id="GO:0008083">
    <property type="term" value="F:growth factor activity"/>
    <property type="evidence" value="ECO:0007669"/>
    <property type="project" value="UniProtKB-KW"/>
</dbReference>
<name>A0A7F8QLL3_LEPWE</name>
<keyword evidence="9" id="KW-0339">Growth factor</keyword>
<keyword evidence="7 16" id="KW-0812">Transmembrane</keyword>
<sequence>MSESRRRGRGRGKKHREGRKREREPEPGEKALRWATKGQQRGGSWGPEVVSVGHWHVSLIPPVSTTLSSWSGHARKCNETAKSYCVNGGVCYYIEGINQLSCKCPNGFFGQRCLEKLPLRLYMPDPKQSMCPVGYTGDRCQQFAMVNFSKHLGFELKEAEELYQKRVLTITGICVALLVVGIVCVVAYCKTKKQRKQMHNHLRQNMCPAHQNRSLANGPSHPRLDPEEIQMADYISKNVPATDHVIRRETETTFSGSHSCSPSHHCSTVTPTSSHRHESHTWSMERSESLTSDSQSGIMLSSVGTSKCNSPACVEARARRAAAYSLEERRRAAMPSYHDSVDSLRDSPHSERYVSALTTPARLSPVDFHYSLATQVPTFEITSPNSAHAVSLPPAAPINYRLAEQQPLLRQPAPPGPGPGPHVPEMPKSRREQRGELCSRGGPLESSQNCNKPWATCGLLKLQEV</sequence>
<accession>A0A7F8QLL3</accession>
<comment type="similarity">
    <text evidence="3">Belongs to the neuregulin family.</text>
</comment>
<evidence type="ECO:0000256" key="7">
    <source>
        <dbReference type="ARBA" id="ARBA00022692"/>
    </source>
</evidence>
<evidence type="ECO:0000256" key="13">
    <source>
        <dbReference type="ARBA" id="ARBA00023319"/>
    </source>
</evidence>
<feature type="transmembrane region" description="Helical" evidence="16">
    <location>
        <begin position="167"/>
        <end position="188"/>
    </location>
</feature>
<organism evidence="18 19">
    <name type="scientific">Leptonychotes weddellii</name>
    <name type="common">Weddell seal</name>
    <name type="synonym">Otaria weddellii</name>
    <dbReference type="NCBI Taxonomy" id="9713"/>
    <lineage>
        <taxon>Eukaryota</taxon>
        <taxon>Metazoa</taxon>
        <taxon>Chordata</taxon>
        <taxon>Craniata</taxon>
        <taxon>Vertebrata</taxon>
        <taxon>Euteleostomi</taxon>
        <taxon>Mammalia</taxon>
        <taxon>Eutheria</taxon>
        <taxon>Laurasiatheria</taxon>
        <taxon>Carnivora</taxon>
        <taxon>Caniformia</taxon>
        <taxon>Pinnipedia</taxon>
        <taxon>Phocidae</taxon>
        <taxon>Monachinae</taxon>
        <taxon>Lobodontini</taxon>
        <taxon>Leptonychotes</taxon>
    </lineage>
</organism>
<feature type="compositionally biased region" description="Basic and acidic residues" evidence="15">
    <location>
        <begin position="425"/>
        <end position="437"/>
    </location>
</feature>
<dbReference type="InterPro" id="IPR002154">
    <property type="entry name" value="Neuregulin_C"/>
</dbReference>
<keyword evidence="11 14" id="KW-1015">Disulfide bond</keyword>
<dbReference type="PROSITE" id="PS00022">
    <property type="entry name" value="EGF_1"/>
    <property type="match status" value="1"/>
</dbReference>
<dbReference type="InterPro" id="IPR040180">
    <property type="entry name" value="Neuregulin"/>
</dbReference>
<evidence type="ECO:0000256" key="14">
    <source>
        <dbReference type="PROSITE-ProRule" id="PRU00076"/>
    </source>
</evidence>
<evidence type="ECO:0000256" key="11">
    <source>
        <dbReference type="ARBA" id="ARBA00023157"/>
    </source>
</evidence>
<evidence type="ECO:0000256" key="5">
    <source>
        <dbReference type="ARBA" id="ARBA00022525"/>
    </source>
</evidence>
<feature type="compositionally biased region" description="Low complexity" evidence="15">
    <location>
        <begin position="255"/>
        <end position="267"/>
    </location>
</feature>
<keyword evidence="12" id="KW-0325">Glycoprotein</keyword>
<dbReference type="KEGG" id="lww:102732545"/>
<dbReference type="PROSITE" id="PS50026">
    <property type="entry name" value="EGF_3"/>
    <property type="match status" value="1"/>
</dbReference>
<comment type="subcellular location">
    <subcellularLocation>
        <location evidence="1">Cell membrane</location>
        <topology evidence="1">Single-pass type I membrane protein</topology>
    </subcellularLocation>
    <subcellularLocation>
        <location evidence="2">Secreted</location>
    </subcellularLocation>
</comment>
<reference evidence="19" key="1">
    <citation type="submission" date="2025-08" db="UniProtKB">
        <authorList>
            <consortium name="RefSeq"/>
        </authorList>
    </citation>
    <scope>IDENTIFICATION</scope>
    <source>
        <tissue evidence="19">Liver</tissue>
    </source>
</reference>
<dbReference type="PANTHER" id="PTHR11100:SF20">
    <property type="entry name" value="PRO-NEUREGULIN-2, MEMBRANE-BOUND ISOFORM"/>
    <property type="match status" value="1"/>
</dbReference>
<proteinExistence type="inferred from homology"/>
<dbReference type="InterPro" id="IPR000742">
    <property type="entry name" value="EGF"/>
</dbReference>
<feature type="compositionally biased region" description="Basic and acidic residues" evidence="15">
    <location>
        <begin position="275"/>
        <end position="288"/>
    </location>
</feature>
<keyword evidence="18" id="KW-1185">Reference proteome</keyword>
<feature type="compositionally biased region" description="Basic residues" evidence="15">
    <location>
        <begin position="1"/>
        <end position="18"/>
    </location>
</feature>
<evidence type="ECO:0000256" key="4">
    <source>
        <dbReference type="ARBA" id="ARBA00022475"/>
    </source>
</evidence>
<keyword evidence="5" id="KW-0964">Secreted</keyword>
<evidence type="ECO:0000256" key="15">
    <source>
        <dbReference type="SAM" id="MobiDB-lite"/>
    </source>
</evidence>
<feature type="region of interest" description="Disordered" evidence="15">
    <location>
        <begin position="409"/>
        <end position="452"/>
    </location>
</feature>
<dbReference type="GO" id="GO:0035556">
    <property type="term" value="P:intracellular signal transduction"/>
    <property type="evidence" value="ECO:0007669"/>
    <property type="project" value="TreeGrafter"/>
</dbReference>
<evidence type="ECO:0000256" key="3">
    <source>
        <dbReference type="ARBA" id="ARBA00008216"/>
    </source>
</evidence>
<feature type="compositionally biased region" description="Pro residues" evidence="15">
    <location>
        <begin position="412"/>
        <end position="424"/>
    </location>
</feature>
<dbReference type="Proteomes" id="UP000245341">
    <property type="component" value="Unplaced"/>
</dbReference>
<feature type="region of interest" description="Disordered" evidence="15">
    <location>
        <begin position="1"/>
        <end position="45"/>
    </location>
</feature>
<dbReference type="SUPFAM" id="SSF57196">
    <property type="entry name" value="EGF/Laminin"/>
    <property type="match status" value="1"/>
</dbReference>
<evidence type="ECO:0000256" key="6">
    <source>
        <dbReference type="ARBA" id="ARBA00022536"/>
    </source>
</evidence>
<evidence type="ECO:0000256" key="8">
    <source>
        <dbReference type="ARBA" id="ARBA00022989"/>
    </source>
</evidence>
<dbReference type="GO" id="GO:0007399">
    <property type="term" value="P:nervous system development"/>
    <property type="evidence" value="ECO:0007669"/>
    <property type="project" value="InterPro"/>
</dbReference>
<feature type="disulfide bond" evidence="14">
    <location>
        <begin position="85"/>
        <end position="102"/>
    </location>
</feature>
<dbReference type="Pfam" id="PF02158">
    <property type="entry name" value="Neuregulin"/>
    <property type="match status" value="1"/>
</dbReference>
<feature type="compositionally biased region" description="Basic and acidic residues" evidence="15">
    <location>
        <begin position="19"/>
        <end position="32"/>
    </location>
</feature>
<dbReference type="PANTHER" id="PTHR11100">
    <property type="entry name" value="HEREGULIN-NEUREGULIN FAMILY MEMBER"/>
    <property type="match status" value="1"/>
</dbReference>
<feature type="region of interest" description="Disordered" evidence="15">
    <location>
        <begin position="253"/>
        <end position="295"/>
    </location>
</feature>
<comment type="caution">
    <text evidence="14">Lacks conserved residue(s) required for the propagation of feature annotation.</text>
</comment>
<dbReference type="Gene3D" id="2.10.25.10">
    <property type="entry name" value="Laminin"/>
    <property type="match status" value="1"/>
</dbReference>
<dbReference type="AlphaFoldDB" id="A0A7F8QLL3"/>
<keyword evidence="4" id="KW-1003">Cell membrane</keyword>
<dbReference type="RefSeq" id="XP_030881098.1">
    <property type="nucleotide sequence ID" value="XM_031025238.1"/>
</dbReference>
<evidence type="ECO:0000313" key="18">
    <source>
        <dbReference type="Proteomes" id="UP000245341"/>
    </source>
</evidence>
<feature type="domain" description="EGF-like" evidence="17">
    <location>
        <begin position="73"/>
        <end position="114"/>
    </location>
</feature>
<gene>
    <name evidence="19" type="primary">LOC102732545</name>
</gene>
<dbReference type="FunFam" id="2.10.25.10:FF:000116">
    <property type="entry name" value="pro-neuregulin-2, membrane-bound isoform"/>
    <property type="match status" value="1"/>
</dbReference>